<dbReference type="AlphaFoldDB" id="A0A821NEA2"/>
<evidence type="ECO:0000313" key="8">
    <source>
        <dbReference type="EMBL" id="CAF4782994.1"/>
    </source>
</evidence>
<evidence type="ECO:0000256" key="3">
    <source>
        <dbReference type="ARBA" id="ARBA00022490"/>
    </source>
</evidence>
<dbReference type="Pfam" id="PF05731">
    <property type="entry name" value="TROVE"/>
    <property type="match status" value="1"/>
</dbReference>
<dbReference type="PANTHER" id="PTHR14202">
    <property type="entry name" value="60 KDA RIBONUCLEOPROTEIN SSA/RO"/>
    <property type="match status" value="1"/>
</dbReference>
<evidence type="ECO:0000256" key="5">
    <source>
        <dbReference type="ARBA" id="ARBA00022884"/>
    </source>
</evidence>
<keyword evidence="6" id="KW-0687">Ribonucleoprotein</keyword>
<reference evidence="8" key="1">
    <citation type="submission" date="2021-02" db="EMBL/GenBank/DDBJ databases">
        <authorList>
            <person name="Steward A R."/>
        </authorList>
    </citation>
    <scope>NUCLEOTIDE SEQUENCE</scope>
</reference>
<gene>
    <name evidence="8" type="ORF">PMACD_LOCUS2445</name>
</gene>
<organism evidence="8 9">
    <name type="scientific">Pieris macdunnoughi</name>
    <dbReference type="NCBI Taxonomy" id="345717"/>
    <lineage>
        <taxon>Eukaryota</taxon>
        <taxon>Metazoa</taxon>
        <taxon>Ecdysozoa</taxon>
        <taxon>Arthropoda</taxon>
        <taxon>Hexapoda</taxon>
        <taxon>Insecta</taxon>
        <taxon>Pterygota</taxon>
        <taxon>Neoptera</taxon>
        <taxon>Endopterygota</taxon>
        <taxon>Lepidoptera</taxon>
        <taxon>Glossata</taxon>
        <taxon>Ditrysia</taxon>
        <taxon>Papilionoidea</taxon>
        <taxon>Pieridae</taxon>
        <taxon>Pierinae</taxon>
        <taxon>Pieris</taxon>
    </lineage>
</organism>
<keyword evidence="3" id="KW-0963">Cytoplasm</keyword>
<proteinExistence type="inferred from homology"/>
<keyword evidence="9" id="KW-1185">Reference proteome</keyword>
<protein>
    <recommendedName>
        <fullName evidence="7">TROVE domain-containing protein</fullName>
    </recommendedName>
</protein>
<dbReference type="GO" id="GO:0005737">
    <property type="term" value="C:cytoplasm"/>
    <property type="evidence" value="ECO:0007669"/>
    <property type="project" value="UniProtKB-SubCell"/>
</dbReference>
<dbReference type="InterPro" id="IPR056800">
    <property type="entry name" value="vWA_Ro60"/>
</dbReference>
<dbReference type="EMBL" id="CAJOBZ010000004">
    <property type="protein sequence ID" value="CAF4782994.1"/>
    <property type="molecule type" value="Genomic_DNA"/>
</dbReference>
<keyword evidence="4" id="KW-0479">Metal-binding</keyword>
<dbReference type="OrthoDB" id="6098064at2759"/>
<dbReference type="GO" id="GO:1990904">
    <property type="term" value="C:ribonucleoprotein complex"/>
    <property type="evidence" value="ECO:0007669"/>
    <property type="project" value="UniProtKB-KW"/>
</dbReference>
<dbReference type="PANTHER" id="PTHR14202:SF0">
    <property type="entry name" value="RNA-BINDING PROTEIN RO60"/>
    <property type="match status" value="1"/>
</dbReference>
<dbReference type="InterPro" id="IPR040322">
    <property type="entry name" value="TROVE2"/>
</dbReference>
<evidence type="ECO:0000256" key="4">
    <source>
        <dbReference type="ARBA" id="ARBA00022723"/>
    </source>
</evidence>
<evidence type="ECO:0000256" key="2">
    <source>
        <dbReference type="ARBA" id="ARBA00007814"/>
    </source>
</evidence>
<dbReference type="SUPFAM" id="SSF53300">
    <property type="entry name" value="vWA-like"/>
    <property type="match status" value="1"/>
</dbReference>
<dbReference type="GO" id="GO:0046872">
    <property type="term" value="F:metal ion binding"/>
    <property type="evidence" value="ECO:0007669"/>
    <property type="project" value="UniProtKB-KW"/>
</dbReference>
<sequence>MTASSTVDPKQRNRLLRYLHTGIEIPKYFPGCWAAHKYFEDFKPPILQELLLVNKNNTEVVNIILKAFHDGHFTRFETIAFSLAKCLCYGAERVKEATYRAALEVCKTPEEMLMFNNYLRLLNTGNGRGWCNFIKKWYVNKDPMELAKEVTRVRARHGRSHKTLVAKSHMKIDVNDYARDAIIKYIMFGLKRARTILANAQGTEDIFDYIEKVESMRHCEDPKDAAKIAEDNHFTLDHVPGHLLTSQEVWEVILPQMPLQQVLHNIQRIHNMGFLTESSTTTAILCSLLTNNDKIKTSKVTPIEVFIVASNYERNSKPLKYQKAIAALDKQQRRRQRQTFNPESKVWEWTVTHRHPKEVKIWGIDQKPNKTVIATLHLLIKNTWTLTPPTKARYLITLDMRDHMFKGRHYCEKYALSKKSKRKDVVANNGGGGDADNVQPAVTRTKMRQFAECFYNLHVSPGNAAIILMLQLLKREKHVKVAVFTEQGIELIDGKKCNDIEDTAVYLKKQKLGRVQLDAPIEWASKLNEKFDVFINMIDRSTRYMELEKSARGGRGPAGRFGPPPTNNDIVDHCPVRALERYRTKTANPDAKLIVMSLASHRLQTTDGSHEGVLDIVGVDEHVPEVMDAFVLGKFK</sequence>
<dbReference type="PROSITE" id="PS50988">
    <property type="entry name" value="TROVE"/>
    <property type="match status" value="1"/>
</dbReference>
<comment type="similarity">
    <text evidence="2">Belongs to the Ro 60 kDa family.</text>
</comment>
<name>A0A821NEA2_9NEOP</name>
<evidence type="ECO:0000256" key="6">
    <source>
        <dbReference type="ARBA" id="ARBA00023274"/>
    </source>
</evidence>
<comment type="subcellular location">
    <subcellularLocation>
        <location evidence="1">Cytoplasm</location>
    </subcellularLocation>
</comment>
<dbReference type="InterPro" id="IPR037214">
    <property type="entry name" value="TROVE_dom_sf"/>
</dbReference>
<dbReference type="InterPro" id="IPR008858">
    <property type="entry name" value="TROVE_dom"/>
</dbReference>
<keyword evidence="5" id="KW-0694">RNA-binding</keyword>
<dbReference type="Gene3D" id="3.40.50.410">
    <property type="entry name" value="von Willebrand factor, type A domain"/>
    <property type="match status" value="1"/>
</dbReference>
<evidence type="ECO:0000259" key="7">
    <source>
        <dbReference type="PROSITE" id="PS50988"/>
    </source>
</evidence>
<evidence type="ECO:0000313" key="9">
    <source>
        <dbReference type="Proteomes" id="UP000663880"/>
    </source>
</evidence>
<dbReference type="Pfam" id="PF25045">
    <property type="entry name" value="vWA_Ro60"/>
    <property type="match status" value="2"/>
</dbReference>
<dbReference type="Proteomes" id="UP000663880">
    <property type="component" value="Unassembled WGS sequence"/>
</dbReference>
<accession>A0A821NEA2</accession>
<dbReference type="SUPFAM" id="SSF140864">
    <property type="entry name" value="TROVE domain-like"/>
    <property type="match status" value="1"/>
</dbReference>
<dbReference type="GO" id="GO:0003723">
    <property type="term" value="F:RNA binding"/>
    <property type="evidence" value="ECO:0007669"/>
    <property type="project" value="UniProtKB-KW"/>
</dbReference>
<feature type="domain" description="TROVE" evidence="7">
    <location>
        <begin position="1"/>
        <end position="345"/>
    </location>
</feature>
<comment type="caution">
    <text evidence="8">The sequence shown here is derived from an EMBL/GenBank/DDBJ whole genome shotgun (WGS) entry which is preliminary data.</text>
</comment>
<dbReference type="InterPro" id="IPR036465">
    <property type="entry name" value="vWFA_dom_sf"/>
</dbReference>
<evidence type="ECO:0000256" key="1">
    <source>
        <dbReference type="ARBA" id="ARBA00004496"/>
    </source>
</evidence>